<dbReference type="AlphaFoldDB" id="A0A816MBF8"/>
<sequence>MWVPTLTQGQEIGQSSIQSLMSYSFPTMSKPNYNEQMVQAVKETPTTTATTRYKLFGVDLPIPAKTKDPIEPIESYKKSKISKIFVEEKVDDIQTKSHTKVCMEGAIERTVDLTFFLWIQSVDRRTRKNL</sequence>
<gene>
    <name evidence="1" type="ORF">DARMORV10_C07P26620.1</name>
</gene>
<dbReference type="Proteomes" id="UP001295469">
    <property type="component" value="Chromosome C07"/>
</dbReference>
<reference evidence="1" key="1">
    <citation type="submission" date="2021-01" db="EMBL/GenBank/DDBJ databases">
        <authorList>
            <consortium name="Genoscope - CEA"/>
            <person name="William W."/>
        </authorList>
    </citation>
    <scope>NUCLEOTIDE SEQUENCE</scope>
</reference>
<protein>
    <submittedName>
        <fullName evidence="1">(rape) hypothetical protein</fullName>
    </submittedName>
</protein>
<evidence type="ECO:0000313" key="1">
    <source>
        <dbReference type="EMBL" id="CAF1988475.1"/>
    </source>
</evidence>
<accession>A0A816MBF8</accession>
<organism evidence="1">
    <name type="scientific">Brassica napus</name>
    <name type="common">Rape</name>
    <dbReference type="NCBI Taxonomy" id="3708"/>
    <lineage>
        <taxon>Eukaryota</taxon>
        <taxon>Viridiplantae</taxon>
        <taxon>Streptophyta</taxon>
        <taxon>Embryophyta</taxon>
        <taxon>Tracheophyta</taxon>
        <taxon>Spermatophyta</taxon>
        <taxon>Magnoliopsida</taxon>
        <taxon>eudicotyledons</taxon>
        <taxon>Gunneridae</taxon>
        <taxon>Pentapetalae</taxon>
        <taxon>rosids</taxon>
        <taxon>malvids</taxon>
        <taxon>Brassicales</taxon>
        <taxon>Brassicaceae</taxon>
        <taxon>Brassiceae</taxon>
        <taxon>Brassica</taxon>
    </lineage>
</organism>
<dbReference type="EMBL" id="HG994371">
    <property type="protein sequence ID" value="CAF1988475.1"/>
    <property type="molecule type" value="Genomic_DNA"/>
</dbReference>
<proteinExistence type="predicted"/>
<name>A0A816MBF8_BRANA</name>